<evidence type="ECO:0000256" key="1">
    <source>
        <dbReference type="ARBA" id="ARBA00022801"/>
    </source>
</evidence>
<dbReference type="InterPro" id="IPR042301">
    <property type="entry name" value="GH115_sf"/>
</dbReference>
<comment type="caution">
    <text evidence="3">The sequence shown here is derived from an EMBL/GenBank/DDBJ whole genome shotgun (WGS) entry which is preliminary data.</text>
</comment>
<dbReference type="GO" id="GO:0016787">
    <property type="term" value="F:hydrolase activity"/>
    <property type="evidence" value="ECO:0007669"/>
    <property type="project" value="UniProtKB-KW"/>
</dbReference>
<reference evidence="3" key="1">
    <citation type="submission" date="2022-01" db="EMBL/GenBank/DDBJ databases">
        <title>Novel bile acid biosynthetic pathways are enriched in the microbiome of centenarians.</title>
        <authorList>
            <person name="Sato Y."/>
            <person name="Atarashi K."/>
            <person name="Plichta R.D."/>
            <person name="Arai Y."/>
            <person name="Sasajima S."/>
            <person name="Kearney M.S."/>
            <person name="Suda W."/>
            <person name="Takeshita K."/>
            <person name="Sasaki T."/>
            <person name="Okamoto S."/>
            <person name="Skelly N.A."/>
            <person name="Okamura Y."/>
            <person name="Vlamakis H."/>
            <person name="Li Y."/>
            <person name="Tanoue T."/>
            <person name="Takei H."/>
            <person name="Nittono H."/>
            <person name="Narushima S."/>
            <person name="Irie J."/>
            <person name="Itoh H."/>
            <person name="Moriya K."/>
            <person name="Sugiura Y."/>
            <person name="Suematsu M."/>
            <person name="Moritoki N."/>
            <person name="Shibata S."/>
            <person name="Littman R.D."/>
            <person name="Fischbach A.M."/>
            <person name="Uwamino Y."/>
            <person name="Inoue T."/>
            <person name="Honda A."/>
            <person name="Hattori M."/>
            <person name="Murai T."/>
            <person name="Xavier J.R."/>
            <person name="Hirose N."/>
            <person name="Honda K."/>
        </authorList>
    </citation>
    <scope>NUCLEOTIDE SEQUENCE</scope>
    <source>
        <strain evidence="3">CE91-St7</strain>
    </source>
</reference>
<dbReference type="Gene3D" id="1.20.58.2150">
    <property type="match status" value="1"/>
</dbReference>
<feature type="domain" description="Gylcosyl hydrolase 115 C-terminal" evidence="2">
    <location>
        <begin position="681"/>
        <end position="782"/>
    </location>
</feature>
<protein>
    <recommendedName>
        <fullName evidence="2">Gylcosyl hydrolase 115 C-terminal domain-containing protein</fullName>
    </recommendedName>
</protein>
<dbReference type="Gene3D" id="3.30.379.10">
    <property type="entry name" value="Chitobiase/beta-hexosaminidase domain 2-like"/>
    <property type="match status" value="1"/>
</dbReference>
<proteinExistence type="predicted"/>
<sequence>MNDMKTGLIAILLFLAVQTAWGQFCLHSGMAATVNYNKSEAPVVHTALELLQRDYRAVFSNSLQYSEKQGDILVGTLGLNNAVEQSGVDLSTLNNKKEAFLLTVLLDGRLLIAGSDSHGTAYGIMELSRLIGVSPWEWWADATPEKRELFELPVGYTNMQSPSVEYRGIFINDEDWGLTPWSSWTYEPWLYYGPGRIGPRTNERIFELMLRLRANTYWPAMHECTKPFFLTKGNREMAKKFGIYIGGSHCEPMASSTAGEWSQRGKGEYDYVKNSASVYKFWESRVKEVAGQEIFYTVGMRGVHDGAMNGAKTLDEQKTVLERVFADQRRLLQQYVNKDVTKVPQVFIPYKEVLDVYHAGLKVPDDITLMWCDDNYGYIKHFPTAEERARKGGNGIYYHVSYWGRPHDYLWLGTFSPHLLYQQMKQAYDHDVRKIWILNVGDIKPIEYQTELFMDMAWNIDKVAEEGVSAHLEDFLQREFGEKVGEELLPVMEEHYRLAYIRKPEFMGNTREEEYGTPDYRVVKDMSWSKQYVLQRLSDYQSISDKAEQLARQIQDARGDSYFQLVKYPVQAAAEMNKKMLYAQLARHGEADWNRSDAAYDSIVSLTRIYNIGIGNNGKWHRMMDHQPRRLPVFEPVSHRNVSSPMITERIPLHKWNGSDCIEGDYELCKGLGYEGRAVAIAKGKSITFEFSDCSSGSVDVEVCLLPSHPVEGKQLRFTIELSGKETSPIHYETKGRSEEWKENVLRNQAIRRVTLPIRKKRTNKLVIKALDEGIVLDQVSVYPL</sequence>
<dbReference type="InterPro" id="IPR029018">
    <property type="entry name" value="Hex-like_dom2"/>
</dbReference>
<evidence type="ECO:0000259" key="2">
    <source>
        <dbReference type="Pfam" id="PF17829"/>
    </source>
</evidence>
<dbReference type="EMBL" id="BQOB01000001">
    <property type="protein sequence ID" value="GKH79249.1"/>
    <property type="molecule type" value="Genomic_DNA"/>
</dbReference>
<dbReference type="AlphaFoldDB" id="A0AA37KI45"/>
<dbReference type="Pfam" id="PF17829">
    <property type="entry name" value="GH115_C"/>
    <property type="match status" value="1"/>
</dbReference>
<evidence type="ECO:0000313" key="4">
    <source>
        <dbReference type="Proteomes" id="UP001055104"/>
    </source>
</evidence>
<dbReference type="Gene3D" id="3.20.20.520">
    <property type="entry name" value="Glycosyl hydrolase family 115"/>
    <property type="match status" value="1"/>
</dbReference>
<dbReference type="InterPro" id="IPR041437">
    <property type="entry name" value="GH115_C"/>
</dbReference>
<gene>
    <name evidence="3" type="ORF">CE91St7_01330</name>
</gene>
<accession>A0AA37KI45</accession>
<dbReference type="PANTHER" id="PTHR37842">
    <property type="match status" value="1"/>
</dbReference>
<dbReference type="PANTHER" id="PTHR37842:SF2">
    <property type="entry name" value="GYLCOSYL HYDROLASE 115 C-TERMINAL DOMAIN-CONTAINING PROTEIN"/>
    <property type="match status" value="1"/>
</dbReference>
<organism evidence="3 4">
    <name type="scientific">Phocaeicola dorei</name>
    <dbReference type="NCBI Taxonomy" id="357276"/>
    <lineage>
        <taxon>Bacteria</taxon>
        <taxon>Pseudomonadati</taxon>
        <taxon>Bacteroidota</taxon>
        <taxon>Bacteroidia</taxon>
        <taxon>Bacteroidales</taxon>
        <taxon>Bacteroidaceae</taxon>
        <taxon>Phocaeicola</taxon>
    </lineage>
</organism>
<dbReference type="GO" id="GO:0005975">
    <property type="term" value="P:carbohydrate metabolic process"/>
    <property type="evidence" value="ECO:0007669"/>
    <property type="project" value="UniProtKB-ARBA"/>
</dbReference>
<dbReference type="Gene3D" id="2.60.120.1620">
    <property type="match status" value="1"/>
</dbReference>
<dbReference type="InterPro" id="IPR031924">
    <property type="entry name" value="GH115"/>
</dbReference>
<name>A0AA37KI45_9BACT</name>
<dbReference type="Proteomes" id="UP001055104">
    <property type="component" value="Unassembled WGS sequence"/>
</dbReference>
<dbReference type="Pfam" id="PF15979">
    <property type="entry name" value="Glyco_hydro_115"/>
    <property type="match status" value="1"/>
</dbReference>
<evidence type="ECO:0000313" key="3">
    <source>
        <dbReference type="EMBL" id="GKH79249.1"/>
    </source>
</evidence>
<dbReference type="SUPFAM" id="SSF55545">
    <property type="entry name" value="beta-N-acetylhexosaminidase-like domain"/>
    <property type="match status" value="1"/>
</dbReference>
<keyword evidence="1" id="KW-0378">Hydrolase</keyword>